<comment type="caution">
    <text evidence="3">The sequence shown here is derived from an EMBL/GenBank/DDBJ whole genome shotgun (WGS) entry which is preliminary data.</text>
</comment>
<dbReference type="Gene3D" id="3.40.50.1980">
    <property type="entry name" value="Nitrogenase molybdenum iron protein domain"/>
    <property type="match status" value="2"/>
</dbReference>
<evidence type="ECO:0000313" key="3">
    <source>
        <dbReference type="EMBL" id="TGG93849.1"/>
    </source>
</evidence>
<feature type="domain" description="Fe/B12 periplasmic-binding" evidence="2">
    <location>
        <begin position="70"/>
        <end position="338"/>
    </location>
</feature>
<dbReference type="InterPro" id="IPR050902">
    <property type="entry name" value="ABC_Transporter_SBP"/>
</dbReference>
<gene>
    <name evidence="3" type="ORF">E4656_06540</name>
</gene>
<dbReference type="AlphaFoldDB" id="A0A4Z0W9J6"/>
<dbReference type="PANTHER" id="PTHR30535">
    <property type="entry name" value="VITAMIN B12-BINDING PROTEIN"/>
    <property type="match status" value="1"/>
</dbReference>
<dbReference type="CDD" id="cd01148">
    <property type="entry name" value="TroA_a"/>
    <property type="match status" value="1"/>
</dbReference>
<dbReference type="InterPro" id="IPR002491">
    <property type="entry name" value="ABC_transptr_periplasmic_BD"/>
</dbReference>
<evidence type="ECO:0000259" key="2">
    <source>
        <dbReference type="PROSITE" id="PS50983"/>
    </source>
</evidence>
<dbReference type="EMBL" id="SRMF01000002">
    <property type="protein sequence ID" value="TGG93849.1"/>
    <property type="molecule type" value="Genomic_DNA"/>
</dbReference>
<proteinExistence type="predicted"/>
<evidence type="ECO:0000256" key="1">
    <source>
        <dbReference type="SAM" id="MobiDB-lite"/>
    </source>
</evidence>
<dbReference type="PANTHER" id="PTHR30535:SF7">
    <property type="entry name" value="IRON(III) DICITRATE-BINDING PROTEIN"/>
    <property type="match status" value="1"/>
</dbReference>
<organism evidence="3 4">
    <name type="scientific">Natronospirillum operosum</name>
    <dbReference type="NCBI Taxonomy" id="2759953"/>
    <lineage>
        <taxon>Bacteria</taxon>
        <taxon>Pseudomonadati</taxon>
        <taxon>Pseudomonadota</taxon>
        <taxon>Gammaproteobacteria</taxon>
        <taxon>Oceanospirillales</taxon>
        <taxon>Natronospirillaceae</taxon>
        <taxon>Natronospirillum</taxon>
    </lineage>
</organism>
<dbReference type="RefSeq" id="WP_135482354.1">
    <property type="nucleotide sequence ID" value="NZ_SRMF01000002.1"/>
</dbReference>
<name>A0A4Z0W9J6_9GAMM</name>
<dbReference type="Proteomes" id="UP000297475">
    <property type="component" value="Unassembled WGS sequence"/>
</dbReference>
<dbReference type="PROSITE" id="PS50983">
    <property type="entry name" value="FE_B12_PBP"/>
    <property type="match status" value="1"/>
</dbReference>
<evidence type="ECO:0000313" key="4">
    <source>
        <dbReference type="Proteomes" id="UP000297475"/>
    </source>
</evidence>
<feature type="compositionally biased region" description="Polar residues" evidence="1">
    <location>
        <begin position="1"/>
        <end position="20"/>
    </location>
</feature>
<dbReference type="OrthoDB" id="9797850at2"/>
<dbReference type="Pfam" id="PF01497">
    <property type="entry name" value="Peripla_BP_2"/>
    <property type="match status" value="1"/>
</dbReference>
<keyword evidence="4" id="KW-1185">Reference proteome</keyword>
<protein>
    <submittedName>
        <fullName evidence="3">ABC transporter substrate-binding protein</fullName>
    </submittedName>
</protein>
<accession>A0A4Z0W9J6</accession>
<reference evidence="3 4" key="1">
    <citation type="submission" date="2019-04" db="EMBL/GenBank/DDBJ databases">
        <title>Natronospirillum operosus gen. nov., sp. nov., a haloalkaliphilic satellite isolated from decaying biomass of laboratory culture of cyanobacterium Geitlerinema sp. and proposal of Natronospirillaceae fam. nov. and Saccharospirillaceae fam. nov.</title>
        <authorList>
            <person name="Kevbrin V."/>
            <person name="Boltyanskaya Y."/>
            <person name="Koziaeva V."/>
            <person name="Grouzdev D.S."/>
            <person name="Park M."/>
            <person name="Cho J."/>
        </authorList>
    </citation>
    <scope>NUCLEOTIDE SEQUENCE [LARGE SCALE GENOMIC DNA]</scope>
    <source>
        <strain evidence="3 4">G-116</strain>
    </source>
</reference>
<sequence length="338" mass="36848">MKASTSTELTAVQTPNNSHPATMGRLRSGLFGLVGALGLIAGQAFAEQTEYPLTIENNGVTLQFDGPPERAISLNGHTTELMLSLGLADRMVGTAYLNHPLLEHLEDDYADIPQLSGGTSYPSLEVVLGTDADFTYGRDSAYRDTAVATPERLLEMGINAYAVEGTLVTNATMDHVYQDIRNLGRIFDIQPRAEALIDEIETEIAAVQDAVADVDNTVRVFVYDMGESTAYTTGRALQTHLIELAGGYNVFGDLEETWQMVNWEEVVDRNPDVIVINDYGQTSAESKIRFLLENPALSDVAAIKNEHFVVLPLPAAFEGVRNPSAVRTLAEGFYPEAF</sequence>
<feature type="region of interest" description="Disordered" evidence="1">
    <location>
        <begin position="1"/>
        <end position="21"/>
    </location>
</feature>
<dbReference type="SUPFAM" id="SSF53807">
    <property type="entry name" value="Helical backbone' metal receptor"/>
    <property type="match status" value="1"/>
</dbReference>